<proteinExistence type="predicted"/>
<dbReference type="Proteomes" id="UP000304953">
    <property type="component" value="Unassembled WGS sequence"/>
</dbReference>
<evidence type="ECO:0000313" key="1">
    <source>
        <dbReference type="EMBL" id="TGY93639.1"/>
    </source>
</evidence>
<dbReference type="EMBL" id="SRYA01000039">
    <property type="protein sequence ID" value="TGY93639.1"/>
    <property type="molecule type" value="Genomic_DNA"/>
</dbReference>
<reference evidence="1" key="1">
    <citation type="submission" date="2019-04" db="EMBL/GenBank/DDBJ databases">
        <title>Microbes associate with the intestines of laboratory mice.</title>
        <authorList>
            <person name="Navarre W."/>
            <person name="Wong E."/>
            <person name="Huang K."/>
            <person name="Tropini C."/>
            <person name="Ng K."/>
            <person name="Yu B."/>
        </authorList>
    </citation>
    <scope>NUCLEOTIDE SEQUENCE</scope>
    <source>
        <strain evidence="1">NM01_1-7b</strain>
    </source>
</reference>
<protein>
    <submittedName>
        <fullName evidence="1">Uracil-DNA glycosylase</fullName>
        <ecNumber evidence="1">3.2.2.27</ecNumber>
    </submittedName>
</protein>
<organism evidence="1 2">
    <name type="scientific">Petralouisia muris</name>
    <dbReference type="NCBI Taxonomy" id="3032872"/>
    <lineage>
        <taxon>Bacteria</taxon>
        <taxon>Bacillati</taxon>
        <taxon>Bacillota</taxon>
        <taxon>Clostridia</taxon>
        <taxon>Lachnospirales</taxon>
        <taxon>Lachnospiraceae</taxon>
        <taxon>Petralouisia</taxon>
    </lineage>
</organism>
<accession>A0AC61RSK8</accession>
<evidence type="ECO:0000313" key="2">
    <source>
        <dbReference type="Proteomes" id="UP000304953"/>
    </source>
</evidence>
<gene>
    <name evidence="1" type="ORF">E5329_17520</name>
</gene>
<sequence>MGMLENDWVEAVGEEFKKPYYAKLYKFVKEEYNTRVIYPPADDIFNALHLTALKDVKVLILGQDPYHNEGQAHGLCFSVKPGVEPPPSLENIYKELHEDLGCEIPNNGYLVKWARQGVLMLNTVLTVRAHQANSHQGQGWEQFTDAIIHAVNAQDRPIVSMLWGRPAQSKGAMLTNPNHLILKAPHPSPLSAYRGFFGCRHFSQANEFLKTHGVEPIDWQIENI</sequence>
<dbReference type="EC" id="3.2.2.27" evidence="1"/>
<comment type="caution">
    <text evidence="1">The sequence shown here is derived from an EMBL/GenBank/DDBJ whole genome shotgun (WGS) entry which is preliminary data.</text>
</comment>
<keyword evidence="2" id="KW-1185">Reference proteome</keyword>
<name>A0AC61RSK8_9FIRM</name>
<keyword evidence="1" id="KW-0326">Glycosidase</keyword>
<keyword evidence="1" id="KW-0378">Hydrolase</keyword>